<dbReference type="EMBL" id="FNCA01000003">
    <property type="protein sequence ID" value="SDF69084.1"/>
    <property type="molecule type" value="Genomic_DNA"/>
</dbReference>
<keyword evidence="1" id="KW-1133">Transmembrane helix</keyword>
<comment type="caution">
    <text evidence="2">The sequence shown here is derived from an EMBL/GenBank/DDBJ whole genome shotgun (WGS) entry which is preliminary data.</text>
</comment>
<dbReference type="RefSeq" id="WP_091709467.1">
    <property type="nucleotide sequence ID" value="NZ_FNCA01000003.1"/>
</dbReference>
<dbReference type="PANTHER" id="PTHR35902:SF3">
    <property type="entry name" value="NPCBM-ASSOCIATED, NEW3 DOMAIN OF ALPHA-GALACTOSIDASE"/>
    <property type="match status" value="1"/>
</dbReference>
<feature type="transmembrane region" description="Helical" evidence="1">
    <location>
        <begin position="389"/>
        <end position="410"/>
    </location>
</feature>
<keyword evidence="1" id="KW-0472">Membrane</keyword>
<sequence length="418" mass="45332">MNLINFSDIEEMIKRSFYILLCIALLGTSSIMPVSADSAPNMKIDIIDYEPFPAQIGEYVDVSVKIENTGFGRADAVSIKMDPEYPFSLDSQNNAVEFIGILSPDDAAVHEYRLYVDENAKVGTGSVDVYYQIYEGGSWYKSSFDLNVGSSTFDSKGTIELTDISCDPVVFMPGDIGTVSFTLTNTATESSVTIDGTDYDTNARVQSAILHGDNHIDVISESYTGSGVMGPGDSITLSYNVEVADDAADGTYYLDLSMVGNSHSYNNNWRIPVKVDSASVKVIPSKPMELTNGEGTLEFDVANMHPNSLSSVSVKLSADGVDFSPEEYFVGAMDSDELFTIEVDAKTDLNEEVVPVTITVEYRNGINEHDTEVAVRDVKLNTEEKGSGAGIATAAVAILLMLGVPAVVFMKRRKQNNN</sequence>
<protein>
    <submittedName>
        <fullName evidence="2">Uncharacterized conserved protein</fullName>
    </submittedName>
</protein>
<proteinExistence type="predicted"/>
<dbReference type="PANTHER" id="PTHR35902">
    <property type="entry name" value="S-LAYER DOMAIN-LIKE PROTEIN-RELATED"/>
    <property type="match status" value="1"/>
</dbReference>
<name>A0A7Z7AVX1_9EURY</name>
<organism evidence="2 3">
    <name type="scientific">Methanolobus vulcani</name>
    <dbReference type="NCBI Taxonomy" id="38026"/>
    <lineage>
        <taxon>Archaea</taxon>
        <taxon>Methanobacteriati</taxon>
        <taxon>Methanobacteriota</taxon>
        <taxon>Stenosarchaea group</taxon>
        <taxon>Methanomicrobia</taxon>
        <taxon>Methanosarcinales</taxon>
        <taxon>Methanosarcinaceae</taxon>
        <taxon>Methanolobus</taxon>
    </lineage>
</organism>
<evidence type="ECO:0000313" key="2">
    <source>
        <dbReference type="EMBL" id="SDF69084.1"/>
    </source>
</evidence>
<evidence type="ECO:0000313" key="3">
    <source>
        <dbReference type="Proteomes" id="UP000199259"/>
    </source>
</evidence>
<accession>A0A7Z7AVX1</accession>
<dbReference type="Proteomes" id="UP000199259">
    <property type="component" value="Unassembled WGS sequence"/>
</dbReference>
<dbReference type="AlphaFoldDB" id="A0A7Z7AVX1"/>
<evidence type="ECO:0000256" key="1">
    <source>
        <dbReference type="SAM" id="Phobius"/>
    </source>
</evidence>
<dbReference type="OrthoDB" id="65070at2157"/>
<keyword evidence="3" id="KW-1185">Reference proteome</keyword>
<keyword evidence="1" id="KW-0812">Transmembrane</keyword>
<gene>
    <name evidence="2" type="ORF">SAMN04488589_1132</name>
</gene>
<reference evidence="2 3" key="1">
    <citation type="submission" date="2016-10" db="EMBL/GenBank/DDBJ databases">
        <authorList>
            <person name="Varghese N."/>
            <person name="Submissions S."/>
        </authorList>
    </citation>
    <scope>NUCLEOTIDE SEQUENCE [LARGE SCALE GENOMIC DNA]</scope>
    <source>
        <strain evidence="2 3">PL 12/M</strain>
    </source>
</reference>